<keyword evidence="2" id="KW-1185">Reference proteome</keyword>
<accession>A0ABQ6FRR8</accession>
<gene>
    <name evidence="1" type="ORF">KDH_20100</name>
</gene>
<organism evidence="1 2">
    <name type="scientific">Dictyobacter halimunensis</name>
    <dbReference type="NCBI Taxonomy" id="3026934"/>
    <lineage>
        <taxon>Bacteria</taxon>
        <taxon>Bacillati</taxon>
        <taxon>Chloroflexota</taxon>
        <taxon>Ktedonobacteria</taxon>
        <taxon>Ktedonobacterales</taxon>
        <taxon>Dictyobacteraceae</taxon>
        <taxon>Dictyobacter</taxon>
    </lineage>
</organism>
<evidence type="ECO:0000313" key="2">
    <source>
        <dbReference type="Proteomes" id="UP001344906"/>
    </source>
</evidence>
<dbReference type="RefSeq" id="WP_338249260.1">
    <property type="nucleotide sequence ID" value="NZ_BSRI01000001.1"/>
</dbReference>
<sequence>MTDHIIFIHGVNTRETGVTPTYADDLIKQLYRKNEALDNPLDLNMIPLYWGDVGKEDEAALLQSYQRSPLWKKMNFTGIRSNQLLQFTGDLALYISRFDGIKVIERLRLQAIAGLQQQGGTGPRPGDRLHLVTHSMGTIILFDALFSARWDPAKTSDYQGVEQIREAIFGLGAQPGQGLPLCSIHTLGSPISIFSLIMIKNGNGIMESMPNTHDITPRLQQMLAALYTILGRKLSWRNYIHPDDPVAYPLEDLLYSMIDPQQLLLDINDILTQEPGLLDPLLNTQLVGEVAEIALFGGNAHNSYWTNELVASAIFETLHQTSQLDDQNAPMQQPPDLTA</sequence>
<dbReference type="Proteomes" id="UP001344906">
    <property type="component" value="Unassembled WGS sequence"/>
</dbReference>
<dbReference type="EMBL" id="BSRI01000001">
    <property type="protein sequence ID" value="GLV55163.1"/>
    <property type="molecule type" value="Genomic_DNA"/>
</dbReference>
<name>A0ABQ6FRR8_9CHLR</name>
<protein>
    <recommendedName>
        <fullName evidence="3">AB hydrolase-1 domain-containing protein</fullName>
    </recommendedName>
</protein>
<evidence type="ECO:0008006" key="3">
    <source>
        <dbReference type="Google" id="ProtNLM"/>
    </source>
</evidence>
<evidence type="ECO:0000313" key="1">
    <source>
        <dbReference type="EMBL" id="GLV55163.1"/>
    </source>
</evidence>
<reference evidence="1 2" key="1">
    <citation type="submission" date="2023-02" db="EMBL/GenBank/DDBJ databases">
        <title>Dictyobacter halimunensis sp. nov., a new member of the class Ktedonobacteria from forest soil in a geothermal area.</title>
        <authorList>
            <person name="Rachmania M.K."/>
            <person name="Ningsih F."/>
            <person name="Sakai Y."/>
            <person name="Yabe S."/>
            <person name="Yokota A."/>
            <person name="Sjamsuridzal W."/>
        </authorList>
    </citation>
    <scope>NUCLEOTIDE SEQUENCE [LARGE SCALE GENOMIC DNA]</scope>
    <source>
        <strain evidence="1 2">S3.2.2.5</strain>
    </source>
</reference>
<proteinExistence type="predicted"/>
<comment type="caution">
    <text evidence="1">The sequence shown here is derived from an EMBL/GenBank/DDBJ whole genome shotgun (WGS) entry which is preliminary data.</text>
</comment>